<evidence type="ECO:0000256" key="5">
    <source>
        <dbReference type="ARBA" id="ARBA00048577"/>
    </source>
</evidence>
<dbReference type="Pfam" id="PF02812">
    <property type="entry name" value="ELFV_dehydrog_N"/>
    <property type="match status" value="1"/>
</dbReference>
<accession>A0A6P5FFR2</accession>
<dbReference type="SMART" id="SM00839">
    <property type="entry name" value="ELFV_dehydrog"/>
    <property type="match status" value="1"/>
</dbReference>
<feature type="binding site" evidence="8">
    <location>
        <position position="344"/>
    </location>
    <ligand>
        <name>substrate</name>
    </ligand>
</feature>
<comment type="catalytic activity">
    <reaction evidence="4">
        <text>L-glutamate + NAD(+) + H2O = 2-oxoglutarate + NH4(+) + NADH + H(+)</text>
        <dbReference type="Rhea" id="RHEA:15133"/>
        <dbReference type="ChEBI" id="CHEBI:15377"/>
        <dbReference type="ChEBI" id="CHEBI:15378"/>
        <dbReference type="ChEBI" id="CHEBI:16810"/>
        <dbReference type="ChEBI" id="CHEBI:28938"/>
        <dbReference type="ChEBI" id="CHEBI:29985"/>
        <dbReference type="ChEBI" id="CHEBI:57540"/>
        <dbReference type="ChEBI" id="CHEBI:57945"/>
        <dbReference type="EC" id="1.4.1.3"/>
    </reaction>
</comment>
<dbReference type="Gene3D" id="3.40.50.10860">
    <property type="entry name" value="Leucine Dehydrogenase, chain A, domain 1"/>
    <property type="match status" value="1"/>
</dbReference>
<evidence type="ECO:0000256" key="4">
    <source>
        <dbReference type="ARBA" id="ARBA00047867"/>
    </source>
</evidence>
<dbReference type="Proteomes" id="UP000515123">
    <property type="component" value="Linkage group 8"/>
</dbReference>
<feature type="binding site" evidence="8">
    <location>
        <position position="66"/>
    </location>
    <ligand>
        <name>substrate</name>
    </ligand>
</feature>
<evidence type="ECO:0000256" key="3">
    <source>
        <dbReference type="ARBA" id="ARBA00023027"/>
    </source>
</evidence>
<name>A0A6P5FFR2_ANACO</name>
<dbReference type="PANTHER" id="PTHR11606">
    <property type="entry name" value="GLUTAMATE DEHYDROGENASE"/>
    <property type="match status" value="1"/>
</dbReference>
<dbReference type="PROSITE" id="PS00074">
    <property type="entry name" value="GLFV_DEHYDROGENASE"/>
    <property type="match status" value="1"/>
</dbReference>
<keyword evidence="3 8" id="KW-0520">NAD</keyword>
<dbReference type="GeneID" id="109714540"/>
<dbReference type="GO" id="GO:0000166">
    <property type="term" value="F:nucleotide binding"/>
    <property type="evidence" value="ECO:0007669"/>
    <property type="project" value="UniProtKB-KW"/>
</dbReference>
<dbReference type="InterPro" id="IPR006095">
    <property type="entry name" value="Glu/Leu/Phe/Val/Trp_DH"/>
</dbReference>
<dbReference type="SUPFAM" id="SSF53223">
    <property type="entry name" value="Aminoacid dehydrogenase-like, N-terminal domain"/>
    <property type="match status" value="1"/>
</dbReference>
<dbReference type="InterPro" id="IPR006096">
    <property type="entry name" value="Glu/Leu/Phe/Val/Trp_DH_C"/>
</dbReference>
<feature type="active site" description="Proton donor" evidence="7">
    <location>
        <position position="102"/>
    </location>
</feature>
<evidence type="ECO:0000256" key="8">
    <source>
        <dbReference type="PIRSR" id="PIRSR000185-2"/>
    </source>
</evidence>
<dbReference type="InterPro" id="IPR033524">
    <property type="entry name" value="Glu/Leu/Phe/Val_DH_AS"/>
</dbReference>
<evidence type="ECO:0000313" key="13">
    <source>
        <dbReference type="RefSeq" id="XP_020094804.1"/>
    </source>
</evidence>
<evidence type="ECO:0000256" key="9">
    <source>
        <dbReference type="PIRSR" id="PIRSR000185-3"/>
    </source>
</evidence>
<feature type="domain" description="Glutamate/phenylalanine/leucine/valine/L-tryptophan dehydrogenase C-terminal" evidence="11">
    <location>
        <begin position="178"/>
        <end position="408"/>
    </location>
</feature>
<dbReference type="InterPro" id="IPR036291">
    <property type="entry name" value="NAD(P)-bd_dom_sf"/>
</dbReference>
<proteinExistence type="inferred from homology"/>
<gene>
    <name evidence="13" type="primary">LOC109714540</name>
</gene>
<keyword evidence="12" id="KW-1185">Reference proteome</keyword>
<sequence>MNALAATSRNFRQASRLLGLDSKLEKSLLIPFREIKVECTIPKDDGTLASYVGFRVQHDNARGPMKGGIRYHPEVDNDEVNALAQLMTWKTAVANIPYGGAKGGIGCSPGELSNSELERLTRVFTQKIHDLIGTHTDVPAPDMGTNAQTMAWILDEYSKFHGHSPAIVTGKPIDLGGSLGRDAATGRGVVFATEALLAEHGKSISGSTFIIQGFGNVGAWAAQILHERGGKIIAVGDVTGAIKNKNGIDIPALIKHKNEGSALKDFKGADTMETKELLVHECDVLLPCALGGVLNGANASDVKAKYIIEAANHPTDPEADEILSKKGVIILPDIYANAGGVVVSYFEWVQNIQGFMWDEDKVNMELKKYMNSAFNNIKEMCRSQNCNLRMGAFTLGLSRVARATLLRGWEA</sequence>
<comment type="catalytic activity">
    <reaction evidence="5">
        <text>L-glutamate + NADP(+) + H2O = 2-oxoglutarate + NH4(+) + NADPH + H(+)</text>
        <dbReference type="Rhea" id="RHEA:11612"/>
        <dbReference type="ChEBI" id="CHEBI:15377"/>
        <dbReference type="ChEBI" id="CHEBI:15378"/>
        <dbReference type="ChEBI" id="CHEBI:16810"/>
        <dbReference type="ChEBI" id="CHEBI:28938"/>
        <dbReference type="ChEBI" id="CHEBI:29985"/>
        <dbReference type="ChEBI" id="CHEBI:57783"/>
        <dbReference type="ChEBI" id="CHEBI:58349"/>
        <dbReference type="EC" id="1.4.1.3"/>
    </reaction>
</comment>
<dbReference type="OrthoDB" id="6718861at2759"/>
<dbReference type="AlphaFoldDB" id="A0A6P5FFR2"/>
<dbReference type="PIRSF" id="PIRSF000185">
    <property type="entry name" value="Glu_DH"/>
    <property type="match status" value="1"/>
</dbReference>
<protein>
    <recommendedName>
        <fullName evidence="6">Glutamate dehydrogenase</fullName>
    </recommendedName>
</protein>
<dbReference type="InterPro" id="IPR033922">
    <property type="entry name" value="NAD_bind_Glu_DH"/>
</dbReference>
<dbReference type="SUPFAM" id="SSF51735">
    <property type="entry name" value="NAD(P)-binding Rossmann-fold domains"/>
    <property type="match status" value="1"/>
</dbReference>
<dbReference type="FunFam" id="3.40.50.10860:FF:000003">
    <property type="entry name" value="Glutamate dehydrogenase"/>
    <property type="match status" value="1"/>
</dbReference>
<comment type="similarity">
    <text evidence="1 6 10">Belongs to the Glu/Leu/Phe/Val dehydrogenases family.</text>
</comment>
<keyword evidence="8" id="KW-0547">Nucleotide-binding</keyword>
<feature type="binding site" evidence="8">
    <location>
        <position position="90"/>
    </location>
    <ligand>
        <name>substrate</name>
    </ligand>
</feature>
<evidence type="ECO:0000256" key="6">
    <source>
        <dbReference type="PIRNR" id="PIRNR000185"/>
    </source>
</evidence>
<dbReference type="GO" id="GO:0006538">
    <property type="term" value="P:L-glutamate catabolic process"/>
    <property type="evidence" value="ECO:0007669"/>
    <property type="project" value="TreeGrafter"/>
</dbReference>
<evidence type="ECO:0000256" key="2">
    <source>
        <dbReference type="ARBA" id="ARBA00023002"/>
    </source>
</evidence>
<dbReference type="Gramene" id="Aco011651.1.mrna1">
    <property type="protein sequence ID" value="Aco011651.1.mrna1"/>
    <property type="gene ID" value="Aco011651.1.path1"/>
</dbReference>
<dbReference type="InterPro" id="IPR006097">
    <property type="entry name" value="Glu/Leu/Phe/Val/Trp_DH_dimer"/>
</dbReference>
<dbReference type="InterPro" id="IPR046346">
    <property type="entry name" value="Aminoacid_DH-like_N_sf"/>
</dbReference>
<evidence type="ECO:0000256" key="7">
    <source>
        <dbReference type="PIRSR" id="PIRSR000185-1"/>
    </source>
</evidence>
<dbReference type="GO" id="GO:0004352">
    <property type="term" value="F:glutamate dehydrogenase (NAD+) activity"/>
    <property type="evidence" value="ECO:0007669"/>
    <property type="project" value="EnsemblPlants"/>
</dbReference>
<dbReference type="InterPro" id="IPR014362">
    <property type="entry name" value="Glu_DH"/>
</dbReference>
<dbReference type="Pfam" id="PF00208">
    <property type="entry name" value="ELFV_dehydrog"/>
    <property type="match status" value="1"/>
</dbReference>
<dbReference type="CDD" id="cd01076">
    <property type="entry name" value="NAD_bind_1_Glu_DH"/>
    <property type="match status" value="1"/>
</dbReference>
<feature type="site" description="Important for catalysis" evidence="9">
    <location>
        <position position="142"/>
    </location>
</feature>
<evidence type="ECO:0000259" key="11">
    <source>
        <dbReference type="SMART" id="SM00839"/>
    </source>
</evidence>
<organism evidence="12 13">
    <name type="scientific">Ananas comosus</name>
    <name type="common">Pineapple</name>
    <name type="synonym">Ananas ananas</name>
    <dbReference type="NCBI Taxonomy" id="4615"/>
    <lineage>
        <taxon>Eukaryota</taxon>
        <taxon>Viridiplantae</taxon>
        <taxon>Streptophyta</taxon>
        <taxon>Embryophyta</taxon>
        <taxon>Tracheophyta</taxon>
        <taxon>Spermatophyta</taxon>
        <taxon>Magnoliopsida</taxon>
        <taxon>Liliopsida</taxon>
        <taxon>Poales</taxon>
        <taxon>Bromeliaceae</taxon>
        <taxon>Bromelioideae</taxon>
        <taxon>Ananas</taxon>
    </lineage>
</organism>
<reference evidence="12" key="1">
    <citation type="journal article" date="2015" name="Nat. Genet.">
        <title>The pineapple genome and the evolution of CAM photosynthesis.</title>
        <authorList>
            <person name="Ming R."/>
            <person name="VanBuren R."/>
            <person name="Wai C.M."/>
            <person name="Tang H."/>
            <person name="Schatz M.C."/>
            <person name="Bowers J.E."/>
            <person name="Lyons E."/>
            <person name="Wang M.L."/>
            <person name="Chen J."/>
            <person name="Biggers E."/>
            <person name="Zhang J."/>
            <person name="Huang L."/>
            <person name="Zhang L."/>
            <person name="Miao W."/>
            <person name="Zhang J."/>
            <person name="Ye Z."/>
            <person name="Miao C."/>
            <person name="Lin Z."/>
            <person name="Wang H."/>
            <person name="Zhou H."/>
            <person name="Yim W.C."/>
            <person name="Priest H.D."/>
            <person name="Zheng C."/>
            <person name="Woodhouse M."/>
            <person name="Edger P.P."/>
            <person name="Guyot R."/>
            <person name="Guo H.B."/>
            <person name="Guo H."/>
            <person name="Zheng G."/>
            <person name="Singh R."/>
            <person name="Sharma A."/>
            <person name="Min X."/>
            <person name="Zheng Y."/>
            <person name="Lee H."/>
            <person name="Gurtowski J."/>
            <person name="Sedlazeck F.J."/>
            <person name="Harkess A."/>
            <person name="McKain M.R."/>
            <person name="Liao Z."/>
            <person name="Fang J."/>
            <person name="Liu J."/>
            <person name="Zhang X."/>
            <person name="Zhang Q."/>
            <person name="Hu W."/>
            <person name="Qin Y."/>
            <person name="Wang K."/>
            <person name="Chen L.Y."/>
            <person name="Shirley N."/>
            <person name="Lin Y.R."/>
            <person name="Liu L.Y."/>
            <person name="Hernandez A.G."/>
            <person name="Wright C.L."/>
            <person name="Bulone V."/>
            <person name="Tuskan G.A."/>
            <person name="Heath K."/>
            <person name="Zee F."/>
            <person name="Moore P.H."/>
            <person name="Sunkar R."/>
            <person name="Leebens-Mack J.H."/>
            <person name="Mockler T."/>
            <person name="Bennetzen J.L."/>
            <person name="Freeling M."/>
            <person name="Sankoff D."/>
            <person name="Paterson A.H."/>
            <person name="Zhu X."/>
            <person name="Yang X."/>
            <person name="Smith J.A."/>
            <person name="Cushman J.C."/>
            <person name="Paull R.E."/>
            <person name="Yu Q."/>
        </authorList>
    </citation>
    <scope>NUCLEOTIDE SEQUENCE [LARGE SCALE GENOMIC DNA]</scope>
    <source>
        <strain evidence="12">cv. F153</strain>
    </source>
</reference>
<evidence type="ECO:0000313" key="12">
    <source>
        <dbReference type="Proteomes" id="UP000515123"/>
    </source>
</evidence>
<dbReference type="GO" id="GO:0006995">
    <property type="term" value="P:cellular response to nitrogen starvation"/>
    <property type="evidence" value="ECO:0007669"/>
    <property type="project" value="UniProtKB-ARBA"/>
</dbReference>
<evidence type="ECO:0000256" key="1">
    <source>
        <dbReference type="ARBA" id="ARBA00006382"/>
    </source>
</evidence>
<dbReference type="PRINTS" id="PR00082">
    <property type="entry name" value="GLFDHDRGNASE"/>
</dbReference>
<dbReference type="PANTHER" id="PTHR11606:SF24">
    <property type="entry name" value="NAD-SPECIFIC GLUTAMATE DEHYDROGENASE"/>
    <property type="match status" value="1"/>
</dbReference>
<evidence type="ECO:0000256" key="10">
    <source>
        <dbReference type="RuleBase" id="RU004417"/>
    </source>
</evidence>
<dbReference type="RefSeq" id="XP_020094804.1">
    <property type="nucleotide sequence ID" value="XM_020239215.1"/>
</dbReference>
<dbReference type="FunFam" id="3.40.50.720:FF:000212">
    <property type="entry name" value="Glutamate dehydrogenase"/>
    <property type="match status" value="1"/>
</dbReference>
<reference evidence="13" key="2">
    <citation type="submission" date="2025-08" db="UniProtKB">
        <authorList>
            <consortium name="RefSeq"/>
        </authorList>
    </citation>
    <scope>IDENTIFICATION</scope>
    <source>
        <tissue evidence="13">Leaf</tissue>
    </source>
</reference>
<dbReference type="Gene3D" id="3.40.50.720">
    <property type="entry name" value="NAD(P)-binding Rossmann-like Domain"/>
    <property type="match status" value="1"/>
</dbReference>
<feature type="binding site" evidence="8">
    <location>
        <position position="216"/>
    </location>
    <ligand>
        <name>NAD(+)</name>
        <dbReference type="ChEBI" id="CHEBI:57540"/>
    </ligand>
</feature>
<dbReference type="GO" id="GO:0005739">
    <property type="term" value="C:mitochondrion"/>
    <property type="evidence" value="ECO:0007669"/>
    <property type="project" value="EnsemblPlants"/>
</dbReference>
<feature type="binding site" evidence="8">
    <location>
        <position position="185"/>
    </location>
    <ligand>
        <name>NAD(+)</name>
        <dbReference type="ChEBI" id="CHEBI:57540"/>
    </ligand>
</feature>
<keyword evidence="2 6" id="KW-0560">Oxidoreductase</keyword>